<dbReference type="Proteomes" id="UP000740883">
    <property type="component" value="Unassembled WGS sequence"/>
</dbReference>
<name>A0A9P6GVE7_9MICR</name>
<keyword evidence="2" id="KW-1185">Reference proteome</keyword>
<dbReference type="OrthoDB" id="10255118at2759"/>
<proteinExistence type="predicted"/>
<accession>A0A9P6GVE7</accession>
<evidence type="ECO:0000313" key="2">
    <source>
        <dbReference type="Proteomes" id="UP000740883"/>
    </source>
</evidence>
<protein>
    <submittedName>
        <fullName evidence="1">Uncharacterized protein</fullName>
    </submittedName>
</protein>
<organism evidence="1 2">
    <name type="scientific">Nosema granulosis</name>
    <dbReference type="NCBI Taxonomy" id="83296"/>
    <lineage>
        <taxon>Eukaryota</taxon>
        <taxon>Fungi</taxon>
        <taxon>Fungi incertae sedis</taxon>
        <taxon>Microsporidia</taxon>
        <taxon>Nosematidae</taxon>
        <taxon>Nosema</taxon>
    </lineage>
</organism>
<evidence type="ECO:0000313" key="1">
    <source>
        <dbReference type="EMBL" id="KAF9754365.1"/>
    </source>
</evidence>
<comment type="caution">
    <text evidence="1">The sequence shown here is derived from an EMBL/GenBank/DDBJ whole genome shotgun (WGS) entry which is preliminary data.</text>
</comment>
<dbReference type="EMBL" id="SBJO01000881">
    <property type="protein sequence ID" value="KAF9754365.1"/>
    <property type="molecule type" value="Genomic_DNA"/>
</dbReference>
<reference evidence="1 2" key="1">
    <citation type="journal article" date="2020" name="Genome Biol. Evol.">
        <title>Comparative genomics of strictly vertically transmitted, feminizing microsporidia endosymbionts of amphipod crustaceans.</title>
        <authorList>
            <person name="Cormier A."/>
            <person name="Chebbi M.A."/>
            <person name="Giraud I."/>
            <person name="Wattier R."/>
            <person name="Teixeira M."/>
            <person name="Gilbert C."/>
            <person name="Rigaud T."/>
            <person name="Cordaux R."/>
        </authorList>
    </citation>
    <scope>NUCLEOTIDE SEQUENCE [LARGE SCALE GENOMIC DNA]</scope>
    <source>
        <strain evidence="1 2">Ou3-Ou53</strain>
    </source>
</reference>
<sequence>MDVFERIDKLRRTHSFPSKLYRTALKKEDLGVIRKLESNTSKYFDLGSVNYLKRNRRIIKKQENSPFLELYSKYTESLISKDTVLLVEIRTALQKYTSFVEELDAQLSSLDYDISKLKYKHTWNDLEILFSAEEKIEEFNNRTLYVKDTKYNSLLVKNIFNIENRREQLDKLVSKDSSRIRCILSKTNILYKSIEDFISFLKENYVDSEYLKSIRDGTKSLKEYYESLAEGKKIENYKIPEYFKNISEQIVNSSKGLEKDKKKIKKEILEELERYLSTSTAMNVPFIPDFYDIAFDYIKYPPVEEKVEEAFRNLNFS</sequence>
<dbReference type="AlphaFoldDB" id="A0A9P6GVE7"/>
<gene>
    <name evidence="1" type="ORF">NGRA_3351</name>
</gene>